<dbReference type="InterPro" id="IPR037523">
    <property type="entry name" value="VOC_core"/>
</dbReference>
<dbReference type="PROSITE" id="PS51819">
    <property type="entry name" value="VOC"/>
    <property type="match status" value="2"/>
</dbReference>
<dbReference type="RefSeq" id="WP_356708631.1">
    <property type="nucleotide sequence ID" value="NZ_JBEXIP010000002.1"/>
</dbReference>
<sequence>MTPTGHVMPVCGTPCWVNLMTRNLQATQDFYSAVLGWEFRPGSLGTGFSVASAHGQPVAGLGEVAAGRPVAGSWTPYFAVADVDVTAARVRERGGTVAVGPVRFVLGRGAVAADRDGAVFGFWEGRALRWTDEYGNPPAFLELRTRDAFDAAIFYAQIFDWASGDPGGCEVAYAYENDTVTVRQVKNTVATVRGGGVGESPDPRVRPRWHVHFRVDDVEAAIAAAREAGGTATPPAPSPGGGTESVISDPGGGLFTVSTGSVPAGPVPVTRKGPVGHRGR</sequence>
<dbReference type="InterPro" id="IPR041581">
    <property type="entry name" value="Glyoxalase_6"/>
</dbReference>
<gene>
    <name evidence="3" type="ORF">ABZV61_04880</name>
</gene>
<feature type="domain" description="VOC" evidence="2">
    <location>
        <begin position="137"/>
        <end position="260"/>
    </location>
</feature>
<dbReference type="SUPFAM" id="SSF54593">
    <property type="entry name" value="Glyoxalase/Bleomycin resistance protein/Dihydroxybiphenyl dioxygenase"/>
    <property type="match status" value="2"/>
</dbReference>
<evidence type="ECO:0000313" key="3">
    <source>
        <dbReference type="EMBL" id="MET8432134.1"/>
    </source>
</evidence>
<dbReference type="CDD" id="cd07247">
    <property type="entry name" value="SgaA_N_like"/>
    <property type="match status" value="1"/>
</dbReference>
<accession>A0ABV2U4Y2</accession>
<proteinExistence type="predicted"/>
<comment type="caution">
    <text evidence="3">The sequence shown here is derived from an EMBL/GenBank/DDBJ whole genome shotgun (WGS) entry which is preliminary data.</text>
</comment>
<protein>
    <submittedName>
        <fullName evidence="3">VOC family protein</fullName>
    </submittedName>
</protein>
<feature type="domain" description="VOC" evidence="2">
    <location>
        <begin position="13"/>
        <end position="125"/>
    </location>
</feature>
<keyword evidence="4" id="KW-1185">Reference proteome</keyword>
<evidence type="ECO:0000256" key="1">
    <source>
        <dbReference type="SAM" id="MobiDB-lite"/>
    </source>
</evidence>
<feature type="region of interest" description="Disordered" evidence="1">
    <location>
        <begin position="228"/>
        <end position="280"/>
    </location>
</feature>
<dbReference type="Proteomes" id="UP001550044">
    <property type="component" value="Unassembled WGS sequence"/>
</dbReference>
<evidence type="ECO:0000313" key="4">
    <source>
        <dbReference type="Proteomes" id="UP001550044"/>
    </source>
</evidence>
<reference evidence="3 4" key="1">
    <citation type="submission" date="2024-06" db="EMBL/GenBank/DDBJ databases">
        <title>The Natural Products Discovery Center: Release of the First 8490 Sequenced Strains for Exploring Actinobacteria Biosynthetic Diversity.</title>
        <authorList>
            <person name="Kalkreuter E."/>
            <person name="Kautsar S.A."/>
            <person name="Yang D."/>
            <person name="Bader C.D."/>
            <person name="Teijaro C.N."/>
            <person name="Fluegel L."/>
            <person name="Davis C.M."/>
            <person name="Simpson J.R."/>
            <person name="Lauterbach L."/>
            <person name="Steele A.D."/>
            <person name="Gui C."/>
            <person name="Meng S."/>
            <person name="Li G."/>
            <person name="Viehrig K."/>
            <person name="Ye F."/>
            <person name="Su P."/>
            <person name="Kiefer A.F."/>
            <person name="Nichols A."/>
            <person name="Cepeda A.J."/>
            <person name="Yan W."/>
            <person name="Fan B."/>
            <person name="Jiang Y."/>
            <person name="Adhikari A."/>
            <person name="Zheng C.-J."/>
            <person name="Schuster L."/>
            <person name="Cowan T.M."/>
            <person name="Smanski M.J."/>
            <person name="Chevrette M.G."/>
            <person name="De Carvalho L.P.S."/>
            <person name="Shen B."/>
        </authorList>
    </citation>
    <scope>NUCLEOTIDE SEQUENCE [LARGE SCALE GENOMIC DNA]</scope>
    <source>
        <strain evidence="3 4">NPDC005137</strain>
    </source>
</reference>
<dbReference type="Pfam" id="PF18029">
    <property type="entry name" value="Glyoxalase_6"/>
    <property type="match status" value="1"/>
</dbReference>
<organism evidence="3 4">
    <name type="scientific">Streptomyces sp. 900116325</name>
    <dbReference type="NCBI Taxonomy" id="3154295"/>
    <lineage>
        <taxon>Bacteria</taxon>
        <taxon>Bacillati</taxon>
        <taxon>Actinomycetota</taxon>
        <taxon>Actinomycetes</taxon>
        <taxon>Kitasatosporales</taxon>
        <taxon>Streptomycetaceae</taxon>
        <taxon>Streptomyces</taxon>
    </lineage>
</organism>
<dbReference type="Gene3D" id="3.10.180.10">
    <property type="entry name" value="2,3-Dihydroxybiphenyl 1,2-Dioxygenase, domain 1"/>
    <property type="match status" value="2"/>
</dbReference>
<name>A0ABV2U4Y2_9ACTN</name>
<dbReference type="InterPro" id="IPR052164">
    <property type="entry name" value="Anthracycline_SecMetBiosynth"/>
</dbReference>
<dbReference type="PANTHER" id="PTHR33993">
    <property type="entry name" value="GLYOXALASE-RELATED"/>
    <property type="match status" value="1"/>
</dbReference>
<dbReference type="InterPro" id="IPR004360">
    <property type="entry name" value="Glyas_Fos-R_dOase_dom"/>
</dbReference>
<dbReference type="PANTHER" id="PTHR33993:SF10">
    <property type="entry name" value="CONSERVED PROTEIN"/>
    <property type="match status" value="1"/>
</dbReference>
<evidence type="ECO:0000259" key="2">
    <source>
        <dbReference type="PROSITE" id="PS51819"/>
    </source>
</evidence>
<dbReference type="EMBL" id="JBEXIP010000002">
    <property type="protein sequence ID" value="MET8432134.1"/>
    <property type="molecule type" value="Genomic_DNA"/>
</dbReference>
<dbReference type="Pfam" id="PF00903">
    <property type="entry name" value="Glyoxalase"/>
    <property type="match status" value="1"/>
</dbReference>
<dbReference type="InterPro" id="IPR029068">
    <property type="entry name" value="Glyas_Bleomycin-R_OHBP_Dase"/>
</dbReference>